<keyword evidence="3" id="KW-0804">Transcription</keyword>
<dbReference type="InterPro" id="IPR000524">
    <property type="entry name" value="Tscrpt_reg_HTH_GntR"/>
</dbReference>
<evidence type="ECO:0000259" key="4">
    <source>
        <dbReference type="PROSITE" id="PS50949"/>
    </source>
</evidence>
<dbReference type="Proteomes" id="UP001596175">
    <property type="component" value="Unassembled WGS sequence"/>
</dbReference>
<dbReference type="RefSeq" id="WP_378023456.1">
    <property type="nucleotide sequence ID" value="NZ_JBHSKG010000015.1"/>
</dbReference>
<evidence type="ECO:0000313" key="6">
    <source>
        <dbReference type="Proteomes" id="UP001596175"/>
    </source>
</evidence>
<dbReference type="Pfam" id="PF07729">
    <property type="entry name" value="FCD"/>
    <property type="match status" value="1"/>
</dbReference>
<name>A0ABV9ZL24_9PSEU</name>
<evidence type="ECO:0000313" key="5">
    <source>
        <dbReference type="EMBL" id="MFC5141301.1"/>
    </source>
</evidence>
<dbReference type="InterPro" id="IPR036390">
    <property type="entry name" value="WH_DNA-bd_sf"/>
</dbReference>
<comment type="caution">
    <text evidence="5">The sequence shown here is derived from an EMBL/GenBank/DDBJ whole genome shotgun (WGS) entry which is preliminary data.</text>
</comment>
<dbReference type="InterPro" id="IPR011711">
    <property type="entry name" value="GntR_C"/>
</dbReference>
<dbReference type="EMBL" id="JBHSKG010000015">
    <property type="protein sequence ID" value="MFC5141301.1"/>
    <property type="molecule type" value="Genomic_DNA"/>
</dbReference>
<evidence type="ECO:0000256" key="3">
    <source>
        <dbReference type="ARBA" id="ARBA00023163"/>
    </source>
</evidence>
<dbReference type="SUPFAM" id="SSF46785">
    <property type="entry name" value="Winged helix' DNA-binding domain"/>
    <property type="match status" value="1"/>
</dbReference>
<feature type="domain" description="HTH gntR-type" evidence="4">
    <location>
        <begin position="14"/>
        <end position="81"/>
    </location>
</feature>
<dbReference type="SMART" id="SM00895">
    <property type="entry name" value="FCD"/>
    <property type="match status" value="1"/>
</dbReference>
<dbReference type="SMART" id="SM00345">
    <property type="entry name" value="HTH_GNTR"/>
    <property type="match status" value="1"/>
</dbReference>
<dbReference type="Pfam" id="PF00392">
    <property type="entry name" value="GntR"/>
    <property type="match status" value="1"/>
</dbReference>
<keyword evidence="1" id="KW-0805">Transcription regulation</keyword>
<dbReference type="Gene3D" id="1.20.120.530">
    <property type="entry name" value="GntR ligand-binding domain-like"/>
    <property type="match status" value="1"/>
</dbReference>
<dbReference type="Gene3D" id="1.10.10.10">
    <property type="entry name" value="Winged helix-like DNA-binding domain superfamily/Winged helix DNA-binding domain"/>
    <property type="match status" value="1"/>
</dbReference>
<evidence type="ECO:0000256" key="1">
    <source>
        <dbReference type="ARBA" id="ARBA00023015"/>
    </source>
</evidence>
<dbReference type="PANTHER" id="PTHR43537">
    <property type="entry name" value="TRANSCRIPTIONAL REGULATOR, GNTR FAMILY"/>
    <property type="match status" value="1"/>
</dbReference>
<sequence>MAKVNGLTAVERPDTLARSAYLRLQEAIRDGVVRHGPLYSENELAETLGMSRTPVREAVIALTREGLLEVSAQRGFSVRALSADEQAEVFDLRGLLETHVVRRLAEDTPEDAVADLRAVLERQARVAETGTRSEFLVLDEEFHLLMPRLAALPRTGETLGRLRGAMWLLGQEALTRPERDKAVLTEHHAIVDAIAAGDPGAAAAAVAHHLDTTRAAADAHGRGIACGYRRENA</sequence>
<proteinExistence type="predicted"/>
<dbReference type="PANTHER" id="PTHR43537:SF5">
    <property type="entry name" value="UXU OPERON TRANSCRIPTIONAL REGULATOR"/>
    <property type="match status" value="1"/>
</dbReference>
<protein>
    <submittedName>
        <fullName evidence="5">GntR family transcriptional regulator</fullName>
    </submittedName>
</protein>
<dbReference type="PROSITE" id="PS50949">
    <property type="entry name" value="HTH_GNTR"/>
    <property type="match status" value="1"/>
</dbReference>
<gene>
    <name evidence="5" type="ORF">ACFPK1_23895</name>
</gene>
<evidence type="ECO:0000256" key="2">
    <source>
        <dbReference type="ARBA" id="ARBA00023125"/>
    </source>
</evidence>
<accession>A0ABV9ZL24</accession>
<dbReference type="InterPro" id="IPR036388">
    <property type="entry name" value="WH-like_DNA-bd_sf"/>
</dbReference>
<dbReference type="InterPro" id="IPR008920">
    <property type="entry name" value="TF_FadR/GntR_C"/>
</dbReference>
<reference evidence="6" key="1">
    <citation type="journal article" date="2019" name="Int. J. Syst. Evol. Microbiol.">
        <title>The Global Catalogue of Microorganisms (GCM) 10K type strain sequencing project: providing services to taxonomists for standard genome sequencing and annotation.</title>
        <authorList>
            <consortium name="The Broad Institute Genomics Platform"/>
            <consortium name="The Broad Institute Genome Sequencing Center for Infectious Disease"/>
            <person name="Wu L."/>
            <person name="Ma J."/>
        </authorList>
    </citation>
    <scope>NUCLEOTIDE SEQUENCE [LARGE SCALE GENOMIC DNA]</scope>
    <source>
        <strain evidence="6">XZYJ18</strain>
    </source>
</reference>
<dbReference type="SUPFAM" id="SSF48008">
    <property type="entry name" value="GntR ligand-binding domain-like"/>
    <property type="match status" value="1"/>
</dbReference>
<dbReference type="PRINTS" id="PR00035">
    <property type="entry name" value="HTHGNTR"/>
</dbReference>
<keyword evidence="2" id="KW-0238">DNA-binding</keyword>
<dbReference type="CDD" id="cd07377">
    <property type="entry name" value="WHTH_GntR"/>
    <property type="match status" value="1"/>
</dbReference>
<organism evidence="5 6">
    <name type="scientific">Actinomycetospora rhizophila</name>
    <dbReference type="NCBI Taxonomy" id="1416876"/>
    <lineage>
        <taxon>Bacteria</taxon>
        <taxon>Bacillati</taxon>
        <taxon>Actinomycetota</taxon>
        <taxon>Actinomycetes</taxon>
        <taxon>Pseudonocardiales</taxon>
        <taxon>Pseudonocardiaceae</taxon>
        <taxon>Actinomycetospora</taxon>
    </lineage>
</organism>
<keyword evidence="6" id="KW-1185">Reference proteome</keyword>